<dbReference type="Proteomes" id="UP000799770">
    <property type="component" value="Unassembled WGS sequence"/>
</dbReference>
<evidence type="ECO:0000313" key="2">
    <source>
        <dbReference type="Proteomes" id="UP000799770"/>
    </source>
</evidence>
<evidence type="ECO:0000313" key="1">
    <source>
        <dbReference type="EMBL" id="KAF2111982.1"/>
    </source>
</evidence>
<accession>A0A6A5YXW4</accession>
<dbReference type="EMBL" id="ML977332">
    <property type="protein sequence ID" value="KAF2111982.1"/>
    <property type="molecule type" value="Genomic_DNA"/>
</dbReference>
<sequence>MCRNNFPGEQVQTARASRTKESLEDLIAFYINVLGEYKEVIDEIPTTSPSRNHIASYINVLGEYKEVIDEILDNHTLKDARRLERKRVHAQYPSSVIKAQEVTPVEPQLQGVPNRNAAVLDAPFSSQLPNSLPPRKTFRRLAIQIRGACYIPTPPSTTPTVTSMRRFARLLAPARGIFAAWARLNTSRTGTESTPDCAPLFHTITTIPD</sequence>
<name>A0A6A5YXW4_9PLEO</name>
<gene>
    <name evidence="1" type="ORF">BDV96DRAFT_164509</name>
</gene>
<dbReference type="AlphaFoldDB" id="A0A6A5YXW4"/>
<proteinExistence type="predicted"/>
<organism evidence="1 2">
    <name type="scientific">Lophiotrema nucula</name>
    <dbReference type="NCBI Taxonomy" id="690887"/>
    <lineage>
        <taxon>Eukaryota</taxon>
        <taxon>Fungi</taxon>
        <taxon>Dikarya</taxon>
        <taxon>Ascomycota</taxon>
        <taxon>Pezizomycotina</taxon>
        <taxon>Dothideomycetes</taxon>
        <taxon>Pleosporomycetidae</taxon>
        <taxon>Pleosporales</taxon>
        <taxon>Lophiotremataceae</taxon>
        <taxon>Lophiotrema</taxon>
    </lineage>
</organism>
<protein>
    <submittedName>
        <fullName evidence="1">Uncharacterized protein</fullName>
    </submittedName>
</protein>
<keyword evidence="2" id="KW-1185">Reference proteome</keyword>
<reference evidence="1" key="1">
    <citation type="journal article" date="2020" name="Stud. Mycol.">
        <title>101 Dothideomycetes genomes: a test case for predicting lifestyles and emergence of pathogens.</title>
        <authorList>
            <person name="Haridas S."/>
            <person name="Albert R."/>
            <person name="Binder M."/>
            <person name="Bloem J."/>
            <person name="Labutti K."/>
            <person name="Salamov A."/>
            <person name="Andreopoulos B."/>
            <person name="Baker S."/>
            <person name="Barry K."/>
            <person name="Bills G."/>
            <person name="Bluhm B."/>
            <person name="Cannon C."/>
            <person name="Castanera R."/>
            <person name="Culley D."/>
            <person name="Daum C."/>
            <person name="Ezra D."/>
            <person name="Gonzalez J."/>
            <person name="Henrissat B."/>
            <person name="Kuo A."/>
            <person name="Liang C."/>
            <person name="Lipzen A."/>
            <person name="Lutzoni F."/>
            <person name="Magnuson J."/>
            <person name="Mondo S."/>
            <person name="Nolan M."/>
            <person name="Ohm R."/>
            <person name="Pangilinan J."/>
            <person name="Park H.-J."/>
            <person name="Ramirez L."/>
            <person name="Alfaro M."/>
            <person name="Sun H."/>
            <person name="Tritt A."/>
            <person name="Yoshinaga Y."/>
            <person name="Zwiers L.-H."/>
            <person name="Turgeon B."/>
            <person name="Goodwin S."/>
            <person name="Spatafora J."/>
            <person name="Crous P."/>
            <person name="Grigoriev I."/>
        </authorList>
    </citation>
    <scope>NUCLEOTIDE SEQUENCE</scope>
    <source>
        <strain evidence="1">CBS 627.86</strain>
    </source>
</reference>